<proteinExistence type="predicted"/>
<dbReference type="OrthoDB" id="2104739at2759"/>
<feature type="region of interest" description="Disordered" evidence="1">
    <location>
        <begin position="111"/>
        <end position="132"/>
    </location>
</feature>
<sequence>MPKLPNTLSARLQQNSELVAVYAVVLQAERNLEETEQDGRSISNERLLYCRILGCLLEYAPGDSSRSLVASEISGCGGGQDKLLELGKWYFDHFERILQAGPNFRNRAPYSDCPADANLPPPATQEESTKGPLLGSHKLAHRMAKRRDDRHCQLTGGPDIHSLVKYKWIEEKWLGEEQDRNPVSVQGCHILHQITAPEDGDDYSKTAWALIERLGFRSILDELRDTGVHRLENMMTMSPFANRFFNSLNIWLSPVDNEPNAYYIKHDIEYYEVLDLKLQEKVVFSTKKPDEWRLPSPKYLEIHAACARVAHFSGAGDYINDRILANE</sequence>
<gene>
    <name evidence="2" type="ORF">DFP72DRAFT_388848</name>
</gene>
<evidence type="ECO:0000313" key="3">
    <source>
        <dbReference type="Proteomes" id="UP000521943"/>
    </source>
</evidence>
<dbReference type="EMBL" id="JACGCI010000036">
    <property type="protein sequence ID" value="KAF6754066.1"/>
    <property type="molecule type" value="Genomic_DNA"/>
</dbReference>
<dbReference type="Proteomes" id="UP000521943">
    <property type="component" value="Unassembled WGS sequence"/>
</dbReference>
<comment type="caution">
    <text evidence="2">The sequence shown here is derived from an EMBL/GenBank/DDBJ whole genome shotgun (WGS) entry which is preliminary data.</text>
</comment>
<name>A0A8H6HYE0_9AGAR</name>
<reference evidence="2 3" key="1">
    <citation type="submission" date="2020-07" db="EMBL/GenBank/DDBJ databases">
        <title>Comparative genomics of pyrophilous fungi reveals a link between fire events and developmental genes.</title>
        <authorList>
            <consortium name="DOE Joint Genome Institute"/>
            <person name="Steindorff A.S."/>
            <person name="Carver A."/>
            <person name="Calhoun S."/>
            <person name="Stillman K."/>
            <person name="Liu H."/>
            <person name="Lipzen A."/>
            <person name="Pangilinan J."/>
            <person name="Labutti K."/>
            <person name="Bruns T.D."/>
            <person name="Grigoriev I.V."/>
        </authorList>
    </citation>
    <scope>NUCLEOTIDE SEQUENCE [LARGE SCALE GENOMIC DNA]</scope>
    <source>
        <strain evidence="2 3">CBS 144469</strain>
    </source>
</reference>
<organism evidence="2 3">
    <name type="scientific">Ephemerocybe angulata</name>
    <dbReference type="NCBI Taxonomy" id="980116"/>
    <lineage>
        <taxon>Eukaryota</taxon>
        <taxon>Fungi</taxon>
        <taxon>Dikarya</taxon>
        <taxon>Basidiomycota</taxon>
        <taxon>Agaricomycotina</taxon>
        <taxon>Agaricomycetes</taxon>
        <taxon>Agaricomycetidae</taxon>
        <taxon>Agaricales</taxon>
        <taxon>Agaricineae</taxon>
        <taxon>Psathyrellaceae</taxon>
        <taxon>Ephemerocybe</taxon>
    </lineage>
</organism>
<evidence type="ECO:0000313" key="2">
    <source>
        <dbReference type="EMBL" id="KAF6754066.1"/>
    </source>
</evidence>
<keyword evidence="3" id="KW-1185">Reference proteome</keyword>
<protein>
    <recommendedName>
        <fullName evidence="4">HNH nuclease domain-containing protein</fullName>
    </recommendedName>
</protein>
<dbReference type="AlphaFoldDB" id="A0A8H6HYE0"/>
<evidence type="ECO:0000256" key="1">
    <source>
        <dbReference type="SAM" id="MobiDB-lite"/>
    </source>
</evidence>
<accession>A0A8H6HYE0</accession>
<evidence type="ECO:0008006" key="4">
    <source>
        <dbReference type="Google" id="ProtNLM"/>
    </source>
</evidence>